<keyword evidence="6" id="KW-0406">Ion transport</keyword>
<protein>
    <submittedName>
        <fullName evidence="13">Outer membrane protein A</fullName>
    </submittedName>
</protein>
<dbReference type="InterPro" id="IPR050330">
    <property type="entry name" value="Bact_OuterMem_StrucFunc"/>
</dbReference>
<dbReference type="Gene3D" id="2.40.160.20">
    <property type="match status" value="1"/>
</dbReference>
<dbReference type="Proteomes" id="UP000188276">
    <property type="component" value="Unassembled WGS sequence"/>
</dbReference>
<gene>
    <name evidence="13" type="primary">ompA</name>
    <name evidence="13" type="ORF">VR7878_01063</name>
</gene>
<dbReference type="PANTHER" id="PTHR30329:SF21">
    <property type="entry name" value="LIPOPROTEIN YIAD-RELATED"/>
    <property type="match status" value="1"/>
</dbReference>
<dbReference type="PANTHER" id="PTHR30329">
    <property type="entry name" value="STATOR ELEMENT OF FLAGELLAR MOTOR COMPLEX"/>
    <property type="match status" value="1"/>
</dbReference>
<keyword evidence="9" id="KW-0998">Cell outer membrane</keyword>
<dbReference type="CDD" id="cd07185">
    <property type="entry name" value="OmpA_C-like"/>
    <property type="match status" value="1"/>
</dbReference>
<keyword evidence="11" id="KW-0732">Signal</keyword>
<accession>A0A1R4LER6</accession>
<organism evidence="13 14">
    <name type="scientific">Vibrio ruber (strain DSM 16370 / JCM 11486 / BCRC 17186 / CECT 7878 / LMG 23124 / VR1)</name>
    <dbReference type="NCBI Taxonomy" id="1123498"/>
    <lineage>
        <taxon>Bacteria</taxon>
        <taxon>Pseudomonadati</taxon>
        <taxon>Pseudomonadota</taxon>
        <taxon>Gammaproteobacteria</taxon>
        <taxon>Vibrionales</taxon>
        <taxon>Vibrionaceae</taxon>
        <taxon>Vibrio</taxon>
    </lineage>
</organism>
<evidence type="ECO:0000256" key="10">
    <source>
        <dbReference type="PROSITE-ProRule" id="PRU00473"/>
    </source>
</evidence>
<dbReference type="SUPFAM" id="SSF103088">
    <property type="entry name" value="OmpA-like"/>
    <property type="match status" value="1"/>
</dbReference>
<evidence type="ECO:0000256" key="4">
    <source>
        <dbReference type="ARBA" id="ARBA00022452"/>
    </source>
</evidence>
<dbReference type="EMBL" id="FULE01000014">
    <property type="protein sequence ID" value="SJN55042.1"/>
    <property type="molecule type" value="Genomic_DNA"/>
</dbReference>
<proteinExistence type="inferred from homology"/>
<dbReference type="PROSITE" id="PS51123">
    <property type="entry name" value="OMPA_2"/>
    <property type="match status" value="1"/>
</dbReference>
<feature type="signal peptide" evidence="11">
    <location>
        <begin position="1"/>
        <end position="24"/>
    </location>
</feature>
<evidence type="ECO:0000256" key="9">
    <source>
        <dbReference type="ARBA" id="ARBA00023237"/>
    </source>
</evidence>
<dbReference type="Pfam" id="PF00691">
    <property type="entry name" value="OmpA"/>
    <property type="match status" value="1"/>
</dbReference>
<evidence type="ECO:0000256" key="11">
    <source>
        <dbReference type="SAM" id="SignalP"/>
    </source>
</evidence>
<dbReference type="GO" id="GO:0015288">
    <property type="term" value="F:porin activity"/>
    <property type="evidence" value="ECO:0007669"/>
    <property type="project" value="UniProtKB-KW"/>
</dbReference>
<evidence type="ECO:0000256" key="7">
    <source>
        <dbReference type="ARBA" id="ARBA00023114"/>
    </source>
</evidence>
<evidence type="ECO:0000313" key="14">
    <source>
        <dbReference type="Proteomes" id="UP000188276"/>
    </source>
</evidence>
<dbReference type="STRING" id="1123498.VR7878_01063"/>
<dbReference type="GO" id="GO:0046930">
    <property type="term" value="C:pore complex"/>
    <property type="evidence" value="ECO:0007669"/>
    <property type="project" value="UniProtKB-KW"/>
</dbReference>
<keyword evidence="3" id="KW-0813">Transport</keyword>
<evidence type="ECO:0000256" key="2">
    <source>
        <dbReference type="ARBA" id="ARBA00005710"/>
    </source>
</evidence>
<evidence type="ECO:0000256" key="3">
    <source>
        <dbReference type="ARBA" id="ARBA00022448"/>
    </source>
</evidence>
<evidence type="ECO:0000313" key="13">
    <source>
        <dbReference type="EMBL" id="SJN55042.1"/>
    </source>
</evidence>
<name>A0A1R4LER6_VIBR1</name>
<dbReference type="GO" id="GO:0009279">
    <property type="term" value="C:cell outer membrane"/>
    <property type="evidence" value="ECO:0007669"/>
    <property type="project" value="UniProtKB-SubCell"/>
</dbReference>
<keyword evidence="7" id="KW-0626">Porin</keyword>
<dbReference type="GO" id="GO:0006811">
    <property type="term" value="P:monoatomic ion transport"/>
    <property type="evidence" value="ECO:0007669"/>
    <property type="project" value="UniProtKB-KW"/>
</dbReference>
<dbReference type="InterPro" id="IPR000498">
    <property type="entry name" value="OmpA-like_TM_dom"/>
</dbReference>
<dbReference type="InterPro" id="IPR006665">
    <property type="entry name" value="OmpA-like"/>
</dbReference>
<keyword evidence="8 10" id="KW-0472">Membrane</keyword>
<sequence length="335" mass="36349">MNNMNKMLMVVSAASWMVSAMIHAEVYVGGKVGKSWLDDSCRPTDVCDDDSSAVGAFLGYQAWEHVALEAGYDHLGKFTGAGMVNDHVNAVTIAPKFNIPLYQNLDLYAKLGGAYVDYGSKEDWSYLAAAGLELNATDNVALRLEYQTLTDINNDIVRAEGNMATLGVTYRFGHSESTPVITSQPRPASVEPVIVEEAPEPVEKPADTPVIKTVKKSLSSESSFALNSAKLSKQGIDDLQEVVELMSRHSQATAVVTGYTDSTGSKEYNQSLSLERAQAVADQLVSQGINAERITVRGMGESDPVASNDTKEGRAKNRRVEVEIPTFTYQVVIKQ</sequence>
<dbReference type="PRINTS" id="PR01021">
    <property type="entry name" value="OMPADOMAIN"/>
</dbReference>
<dbReference type="Pfam" id="PF01389">
    <property type="entry name" value="OmpA_membrane"/>
    <property type="match status" value="1"/>
</dbReference>
<evidence type="ECO:0000256" key="6">
    <source>
        <dbReference type="ARBA" id="ARBA00023065"/>
    </source>
</evidence>
<dbReference type="PRINTS" id="PR01023">
    <property type="entry name" value="NAFLGMOTY"/>
</dbReference>
<dbReference type="Gene3D" id="3.30.1330.60">
    <property type="entry name" value="OmpA-like domain"/>
    <property type="match status" value="1"/>
</dbReference>
<feature type="domain" description="OmpA-like" evidence="12">
    <location>
        <begin position="211"/>
        <end position="328"/>
    </location>
</feature>
<reference evidence="14" key="1">
    <citation type="submission" date="2017-02" db="EMBL/GenBank/DDBJ databases">
        <authorList>
            <person name="Rodrigo-Torres L."/>
            <person name="Arahal R.D."/>
            <person name="Lucena T."/>
        </authorList>
    </citation>
    <scope>NUCLEOTIDE SEQUENCE [LARGE SCALE GENOMIC DNA]</scope>
    <source>
        <strain evidence="14">CECT 7878</strain>
    </source>
</reference>
<keyword evidence="5" id="KW-0812">Transmembrane</keyword>
<dbReference type="InterPro" id="IPR011250">
    <property type="entry name" value="OMP/PagP_B-barrel"/>
</dbReference>
<keyword evidence="14" id="KW-1185">Reference proteome</keyword>
<evidence type="ECO:0000256" key="1">
    <source>
        <dbReference type="ARBA" id="ARBA00004571"/>
    </source>
</evidence>
<evidence type="ECO:0000256" key="8">
    <source>
        <dbReference type="ARBA" id="ARBA00023136"/>
    </source>
</evidence>
<keyword evidence="4" id="KW-1134">Transmembrane beta strand</keyword>
<comment type="similarity">
    <text evidence="2">Belongs to the outer membrane OOP (TC 1.B.6) superfamily. OmpA family.</text>
</comment>
<dbReference type="InterPro" id="IPR006664">
    <property type="entry name" value="OMP_bac"/>
</dbReference>
<comment type="subcellular location">
    <subcellularLocation>
        <location evidence="1">Cell outer membrane</location>
        <topology evidence="1">Multi-pass membrane protein</topology>
    </subcellularLocation>
</comment>
<dbReference type="AlphaFoldDB" id="A0A1R4LER6"/>
<evidence type="ECO:0000259" key="12">
    <source>
        <dbReference type="PROSITE" id="PS51123"/>
    </source>
</evidence>
<dbReference type="SUPFAM" id="SSF56925">
    <property type="entry name" value="OMPA-like"/>
    <property type="match status" value="1"/>
</dbReference>
<feature type="chain" id="PRO_5013181714" evidence="11">
    <location>
        <begin position="25"/>
        <end position="335"/>
    </location>
</feature>
<dbReference type="InterPro" id="IPR036737">
    <property type="entry name" value="OmpA-like_sf"/>
</dbReference>
<evidence type="ECO:0000256" key="5">
    <source>
        <dbReference type="ARBA" id="ARBA00022692"/>
    </source>
</evidence>